<dbReference type="EMBL" id="NRHC01000016">
    <property type="protein sequence ID" value="RIY34103.1"/>
    <property type="molecule type" value="Genomic_DNA"/>
</dbReference>
<dbReference type="OrthoDB" id="307788at2"/>
<dbReference type="Gene3D" id="3.30.300.20">
    <property type="match status" value="1"/>
</dbReference>
<keyword evidence="1 2" id="KW-0690">Ribosome biogenesis</keyword>
<dbReference type="AlphaFoldDB" id="A0A3A1Y749"/>
<evidence type="ECO:0000313" key="4">
    <source>
        <dbReference type="Proteomes" id="UP000265691"/>
    </source>
</evidence>
<dbReference type="HAMAP" id="MF_00003">
    <property type="entry name" value="RbfA"/>
    <property type="match status" value="1"/>
</dbReference>
<sequence length="118" mass="13502">MVKVFKRSDRVASELKRQISIILQKDINTKQIGMVVVTDLQISPDLMYSKVFVSFLNTQSSEALTPAEKIEILTKQVPYIRSLVAKAIKLRVVPEIKFIYDDSADKYEQINQVLKSVK</sequence>
<dbReference type="InterPro" id="IPR015946">
    <property type="entry name" value="KH_dom-like_a/b"/>
</dbReference>
<comment type="caution">
    <text evidence="3">The sequence shown here is derived from an EMBL/GenBank/DDBJ whole genome shotgun (WGS) entry which is preliminary data.</text>
</comment>
<keyword evidence="4" id="KW-1185">Reference proteome</keyword>
<evidence type="ECO:0000256" key="1">
    <source>
        <dbReference type="ARBA" id="ARBA00022517"/>
    </source>
</evidence>
<dbReference type="RefSeq" id="WP_119524484.1">
    <property type="nucleotide sequence ID" value="NZ_NRHC01000016.1"/>
</dbReference>
<evidence type="ECO:0000256" key="2">
    <source>
        <dbReference type="HAMAP-Rule" id="MF_00003"/>
    </source>
</evidence>
<organism evidence="3 4">
    <name type="scientific">Psittacicella hinzii</name>
    <dbReference type="NCBI Taxonomy" id="2028575"/>
    <lineage>
        <taxon>Bacteria</taxon>
        <taxon>Pseudomonadati</taxon>
        <taxon>Pseudomonadota</taxon>
        <taxon>Gammaproteobacteria</taxon>
        <taxon>Pasteurellales</taxon>
        <taxon>Psittacicellaceae</taxon>
        <taxon>Psittacicella</taxon>
    </lineage>
</organism>
<evidence type="ECO:0000313" key="3">
    <source>
        <dbReference type="EMBL" id="RIY34103.1"/>
    </source>
</evidence>
<dbReference type="GO" id="GO:0030490">
    <property type="term" value="P:maturation of SSU-rRNA"/>
    <property type="evidence" value="ECO:0007669"/>
    <property type="project" value="UniProtKB-UniRule"/>
</dbReference>
<dbReference type="PANTHER" id="PTHR33515:SF1">
    <property type="entry name" value="RIBOSOME-BINDING FACTOR A, CHLOROPLASTIC-RELATED"/>
    <property type="match status" value="1"/>
</dbReference>
<dbReference type="InterPro" id="IPR020053">
    <property type="entry name" value="Ribosome-bd_factorA_CS"/>
</dbReference>
<comment type="subcellular location">
    <subcellularLocation>
        <location evidence="2">Cytoplasm</location>
    </subcellularLocation>
</comment>
<keyword evidence="2" id="KW-0963">Cytoplasm</keyword>
<dbReference type="Proteomes" id="UP000265691">
    <property type="component" value="Unassembled WGS sequence"/>
</dbReference>
<proteinExistence type="inferred from homology"/>
<dbReference type="Pfam" id="PF02033">
    <property type="entry name" value="RBFA"/>
    <property type="match status" value="1"/>
</dbReference>
<dbReference type="InterPro" id="IPR000238">
    <property type="entry name" value="RbfA"/>
</dbReference>
<dbReference type="InterPro" id="IPR023799">
    <property type="entry name" value="RbfA_dom_sf"/>
</dbReference>
<dbReference type="PANTHER" id="PTHR33515">
    <property type="entry name" value="RIBOSOME-BINDING FACTOR A, CHLOROPLASTIC-RELATED"/>
    <property type="match status" value="1"/>
</dbReference>
<protein>
    <recommendedName>
        <fullName evidence="2">Ribosome-binding factor A</fullName>
    </recommendedName>
</protein>
<reference evidence="3 4" key="1">
    <citation type="submission" date="2017-08" db="EMBL/GenBank/DDBJ databases">
        <title>Reclassification of Bisgaard taxon 37 and 44.</title>
        <authorList>
            <person name="Christensen H."/>
        </authorList>
    </citation>
    <scope>NUCLEOTIDE SEQUENCE [LARGE SCALE GENOMIC DNA]</scope>
    <source>
        <strain evidence="3 4">B96_3</strain>
    </source>
</reference>
<comment type="function">
    <text evidence="2">One of several proteins that assist in the late maturation steps of the functional core of the 30S ribosomal subunit. Associates with free 30S ribosomal subunits (but not with 30S subunits that are part of 70S ribosomes or polysomes). Required for efficient processing of 16S rRNA. May interact with the 5'-terminal helix region of 16S rRNA.</text>
</comment>
<name>A0A3A1Y749_9GAMM</name>
<dbReference type="GO" id="GO:0043024">
    <property type="term" value="F:ribosomal small subunit binding"/>
    <property type="evidence" value="ECO:0007669"/>
    <property type="project" value="TreeGrafter"/>
</dbReference>
<dbReference type="PROSITE" id="PS01319">
    <property type="entry name" value="RBFA"/>
    <property type="match status" value="1"/>
</dbReference>
<gene>
    <name evidence="2 3" type="primary">rbfA</name>
    <name evidence="3" type="ORF">CKF54_01315</name>
</gene>
<comment type="similarity">
    <text evidence="2">Belongs to the RbfA family.</text>
</comment>
<dbReference type="GO" id="GO:0005829">
    <property type="term" value="C:cytosol"/>
    <property type="evidence" value="ECO:0007669"/>
    <property type="project" value="TreeGrafter"/>
</dbReference>
<dbReference type="SUPFAM" id="SSF89919">
    <property type="entry name" value="Ribosome-binding factor A, RbfA"/>
    <property type="match status" value="1"/>
</dbReference>
<dbReference type="NCBIfam" id="TIGR00082">
    <property type="entry name" value="rbfA"/>
    <property type="match status" value="1"/>
</dbReference>
<comment type="subunit">
    <text evidence="2">Monomer. Binds 30S ribosomal subunits, but not 50S ribosomal subunits or 70S ribosomes.</text>
</comment>
<accession>A0A3A1Y749</accession>